<protein>
    <submittedName>
        <fullName evidence="1">Uncharacterized protein</fullName>
    </submittedName>
</protein>
<sequence length="158" mass="17410">MTPLAFVTQATELGIGVLEKELTKQYPRKSGSSEEAVTPATANTVTLADDYAQLNIRDQSQVPIFGRQVPSPYLPGGAIARRLHQMGQERQLPLTLLLEFVSEGHNIPEAVTMANCLRTLLPSLFTIPSSIGETLEWVPPPSWDMTFYATQPPQALYQ</sequence>
<gene>
    <name evidence="1" type="ORF">IWQ62_004690</name>
</gene>
<evidence type="ECO:0000313" key="1">
    <source>
        <dbReference type="EMBL" id="KAJ1959248.1"/>
    </source>
</evidence>
<keyword evidence="2" id="KW-1185">Reference proteome</keyword>
<reference evidence="1" key="1">
    <citation type="submission" date="2022-07" db="EMBL/GenBank/DDBJ databases">
        <title>Phylogenomic reconstructions and comparative analyses of Kickxellomycotina fungi.</title>
        <authorList>
            <person name="Reynolds N.K."/>
            <person name="Stajich J.E."/>
            <person name="Barry K."/>
            <person name="Grigoriev I.V."/>
            <person name="Crous P."/>
            <person name="Smith M.E."/>
        </authorList>
    </citation>
    <scope>NUCLEOTIDE SEQUENCE</scope>
    <source>
        <strain evidence="1">RSA 1196</strain>
    </source>
</reference>
<organism evidence="1 2">
    <name type="scientific">Dispira parvispora</name>
    <dbReference type="NCBI Taxonomy" id="1520584"/>
    <lineage>
        <taxon>Eukaryota</taxon>
        <taxon>Fungi</taxon>
        <taxon>Fungi incertae sedis</taxon>
        <taxon>Zoopagomycota</taxon>
        <taxon>Kickxellomycotina</taxon>
        <taxon>Dimargaritomycetes</taxon>
        <taxon>Dimargaritales</taxon>
        <taxon>Dimargaritaceae</taxon>
        <taxon>Dispira</taxon>
    </lineage>
</organism>
<accession>A0A9W8E0E0</accession>
<dbReference type="OrthoDB" id="10260712at2759"/>
<dbReference type="Gene3D" id="3.40.50.10900">
    <property type="entry name" value="PAC-like subunit"/>
    <property type="match status" value="1"/>
</dbReference>
<dbReference type="Proteomes" id="UP001150925">
    <property type="component" value="Unassembled WGS sequence"/>
</dbReference>
<comment type="caution">
    <text evidence="1">The sequence shown here is derived from an EMBL/GenBank/DDBJ whole genome shotgun (WGS) entry which is preliminary data.</text>
</comment>
<evidence type="ECO:0000313" key="2">
    <source>
        <dbReference type="Proteomes" id="UP001150925"/>
    </source>
</evidence>
<proteinExistence type="predicted"/>
<dbReference type="InterPro" id="IPR038389">
    <property type="entry name" value="PSMG2_sf"/>
</dbReference>
<dbReference type="EMBL" id="JANBPY010001641">
    <property type="protein sequence ID" value="KAJ1959248.1"/>
    <property type="molecule type" value="Genomic_DNA"/>
</dbReference>
<name>A0A9W8E0E0_9FUNG</name>
<dbReference type="AlphaFoldDB" id="A0A9W8E0E0"/>